<evidence type="ECO:0000313" key="2">
    <source>
        <dbReference type="Proteomes" id="UP000789525"/>
    </source>
</evidence>
<accession>A0ACA9QDD1</accession>
<comment type="caution">
    <text evidence="1">The sequence shown here is derived from an EMBL/GenBank/DDBJ whole genome shotgun (WGS) entry which is preliminary data.</text>
</comment>
<keyword evidence="2" id="KW-1185">Reference proteome</keyword>
<organism evidence="1 2">
    <name type="scientific">Acaulospora colombiana</name>
    <dbReference type="NCBI Taxonomy" id="27376"/>
    <lineage>
        <taxon>Eukaryota</taxon>
        <taxon>Fungi</taxon>
        <taxon>Fungi incertae sedis</taxon>
        <taxon>Mucoromycota</taxon>
        <taxon>Glomeromycotina</taxon>
        <taxon>Glomeromycetes</taxon>
        <taxon>Diversisporales</taxon>
        <taxon>Acaulosporaceae</taxon>
        <taxon>Acaulospora</taxon>
    </lineage>
</organism>
<sequence length="141" mass="15522">MMRTPTLQDHRSSPIRHSSQGVDADDVILEPIASWGELQSLGMGMFEDSPTPSVIATPLTTRRDLEEKEKEKDKSIHTNCPPMTGKIRNQLSARKSIQEALNDCGDDENLRACVRAATECEEYKVGKAVPAELLSALSEVV</sequence>
<protein>
    <submittedName>
        <fullName evidence="1">3871_t:CDS:1</fullName>
    </submittedName>
</protein>
<evidence type="ECO:0000313" key="1">
    <source>
        <dbReference type="EMBL" id="CAG8746965.1"/>
    </source>
</evidence>
<dbReference type="Proteomes" id="UP000789525">
    <property type="component" value="Unassembled WGS sequence"/>
</dbReference>
<gene>
    <name evidence="1" type="ORF">ACOLOM_LOCUS12500</name>
</gene>
<reference evidence="1" key="1">
    <citation type="submission" date="2021-06" db="EMBL/GenBank/DDBJ databases">
        <authorList>
            <person name="Kallberg Y."/>
            <person name="Tangrot J."/>
            <person name="Rosling A."/>
        </authorList>
    </citation>
    <scope>NUCLEOTIDE SEQUENCE</scope>
    <source>
        <strain evidence="1">CL356</strain>
    </source>
</reference>
<feature type="non-terminal residue" evidence="1">
    <location>
        <position position="141"/>
    </location>
</feature>
<dbReference type="EMBL" id="CAJVPT010050976">
    <property type="protein sequence ID" value="CAG8746965.1"/>
    <property type="molecule type" value="Genomic_DNA"/>
</dbReference>
<proteinExistence type="predicted"/>
<name>A0ACA9QDD1_9GLOM</name>